<dbReference type="GeneID" id="19301149"/>
<feature type="region of interest" description="Disordered" evidence="1">
    <location>
        <begin position="181"/>
        <end position="229"/>
    </location>
</feature>
<dbReference type="eggNOG" id="KOG1477">
    <property type="taxonomic scope" value="Eukaryota"/>
</dbReference>
<dbReference type="OrthoDB" id="25503at2759"/>
<dbReference type="InterPro" id="IPR001870">
    <property type="entry name" value="B30.2/SPRY"/>
</dbReference>
<keyword evidence="5" id="KW-1185">Reference proteome</keyword>
<proteinExistence type="predicted"/>
<feature type="region of interest" description="Disordered" evidence="1">
    <location>
        <begin position="628"/>
        <end position="694"/>
    </location>
</feature>
<dbReference type="InterPro" id="IPR013320">
    <property type="entry name" value="ConA-like_dom_sf"/>
</dbReference>
<accession>S7QNJ2</accession>
<dbReference type="InterPro" id="IPR003877">
    <property type="entry name" value="SPRY_dom"/>
</dbReference>
<feature type="compositionally biased region" description="Low complexity" evidence="1">
    <location>
        <begin position="28"/>
        <end position="41"/>
    </location>
</feature>
<dbReference type="AlphaFoldDB" id="S7QNJ2"/>
<dbReference type="PROSITE" id="PS50188">
    <property type="entry name" value="B302_SPRY"/>
    <property type="match status" value="1"/>
</dbReference>
<evidence type="ECO:0000313" key="4">
    <source>
        <dbReference type="EMBL" id="EPQ61106.1"/>
    </source>
</evidence>
<dbReference type="PROSITE" id="PS50896">
    <property type="entry name" value="LISH"/>
    <property type="match status" value="1"/>
</dbReference>
<dbReference type="KEGG" id="gtr:GLOTRDRAFT_124835"/>
<dbReference type="EMBL" id="KB469296">
    <property type="protein sequence ID" value="EPQ61106.1"/>
    <property type="molecule type" value="Genomic_DNA"/>
</dbReference>
<feature type="domain" description="CTLH" evidence="3">
    <location>
        <begin position="566"/>
        <end position="624"/>
    </location>
</feature>
<name>S7QNJ2_GLOTA</name>
<dbReference type="HOGENOM" id="CLU_009129_3_0_1"/>
<dbReference type="InterPro" id="IPR050618">
    <property type="entry name" value="Ubq-SigPath_Reg"/>
</dbReference>
<dbReference type="InterPro" id="IPR006595">
    <property type="entry name" value="CTLH_C"/>
</dbReference>
<evidence type="ECO:0000313" key="5">
    <source>
        <dbReference type="Proteomes" id="UP000030669"/>
    </source>
</evidence>
<dbReference type="SMART" id="SM00757">
    <property type="entry name" value="CRA"/>
    <property type="match status" value="1"/>
</dbReference>
<evidence type="ECO:0000256" key="1">
    <source>
        <dbReference type="SAM" id="MobiDB-lite"/>
    </source>
</evidence>
<dbReference type="Pfam" id="PF10607">
    <property type="entry name" value="CTLH"/>
    <property type="match status" value="1"/>
</dbReference>
<feature type="compositionally biased region" description="Acidic residues" evidence="1">
    <location>
        <begin position="462"/>
        <end position="471"/>
    </location>
</feature>
<dbReference type="Gene3D" id="2.60.120.920">
    <property type="match status" value="1"/>
</dbReference>
<dbReference type="SMART" id="SM00449">
    <property type="entry name" value="SPRY"/>
    <property type="match status" value="1"/>
</dbReference>
<dbReference type="STRING" id="670483.S7QNJ2"/>
<dbReference type="RefSeq" id="XP_007861355.1">
    <property type="nucleotide sequence ID" value="XM_007863164.1"/>
</dbReference>
<evidence type="ECO:0000259" key="3">
    <source>
        <dbReference type="PROSITE" id="PS50897"/>
    </source>
</evidence>
<dbReference type="SUPFAM" id="SSF49899">
    <property type="entry name" value="Concanavalin A-like lectins/glucanases"/>
    <property type="match status" value="1"/>
</dbReference>
<sequence length="817" mass="87751">MSSHGRSNRSASIPIPRSIEAALPLTFGISPGSLPRSRPGSSVGGIGVRGHVTLAGTSPSSSRHTPARSFTTPHPLGTSQSPVEPRRIRANGGVGPSRSVGDNDGSPHVPPLLSRRRSVASNSTGVPSIGAAGPLFYRAPSSSHHAPRPPSPQPLPAAFAPPAYLAHSALRHLLQTEAAPTLPPSRYANPDASSTAPSVVWPHIKHREVTPGTDSEDESPPPRDLSLPPSVLISSSPILRLPTRWSDQDRYPSLSVSSDGSHLSFTGPALGNDKDAAAARTNHPIPPACGIYYYEVQILSKGTRGGITIGLAAGQVRLSRIPGYEAHSWGYRGEDGLVFASDKNGTPYGPRFEDHDVIGCGIDFTSHRAFFTRNGRFLGNVFEDVGKECDVYPCVSLRQQGEAISVNFGHRNFAFDINDYVQQQRNLVWANIQSTPIKRDLLGRFDHSDHSQPAATARTEDGESESWESSDLEEVERVRAPLGRLVLEYLEHHGYAKTAQAFRTQFDHLNRAALLEGGRDKGVTPVPVPVPSSSRTLDEDLVMDDLTQPDSYKTASSFSNGDSVDGLDARLHIVNAVTAGDIDTAIDKTAKQFPKVLEENEGLMLVKLKCRKFVELVLQASDAMKRMKEEQRLKDDSRERDDDPMGVSAMDIDDSDALPMPAPGTNGFPPRGVRDGSATNGSTDYPTSSSSTPALSYATSEYHAALSAALSYGQKLRSDYKSDSRAEVQALFKRTFGIVAYEDPASAGAEIAEIVGPEAKAALANELNIAILKSQGRPSHPALEQLYRQAAACVEQLGLFGVGAAAFADMSKEFLDE</sequence>
<feature type="region of interest" description="Disordered" evidence="1">
    <location>
        <begin position="446"/>
        <end position="471"/>
    </location>
</feature>
<gene>
    <name evidence="4" type="ORF">GLOTRDRAFT_124835</name>
</gene>
<protein>
    <submittedName>
        <fullName evidence="4">SPRY-domain-containing protein</fullName>
    </submittedName>
</protein>
<dbReference type="Pfam" id="PF00622">
    <property type="entry name" value="SPRY"/>
    <property type="match status" value="1"/>
</dbReference>
<feature type="domain" description="B30.2/SPRY" evidence="2">
    <location>
        <begin position="223"/>
        <end position="413"/>
    </location>
</feature>
<dbReference type="InterPro" id="IPR013144">
    <property type="entry name" value="CRA_dom"/>
</dbReference>
<dbReference type="InterPro" id="IPR006594">
    <property type="entry name" value="LisH"/>
</dbReference>
<dbReference type="InterPro" id="IPR043136">
    <property type="entry name" value="B30.2/SPRY_sf"/>
</dbReference>
<feature type="compositionally biased region" description="Basic and acidic residues" evidence="1">
    <location>
        <begin position="628"/>
        <end position="643"/>
    </location>
</feature>
<dbReference type="Proteomes" id="UP000030669">
    <property type="component" value="Unassembled WGS sequence"/>
</dbReference>
<feature type="region of interest" description="Disordered" evidence="1">
    <location>
        <begin position="27"/>
        <end position="159"/>
    </location>
</feature>
<feature type="compositionally biased region" description="Polar residues" evidence="1">
    <location>
        <begin position="55"/>
        <end position="82"/>
    </location>
</feature>
<dbReference type="OMA" id="YGQQLRM"/>
<evidence type="ECO:0000259" key="2">
    <source>
        <dbReference type="PROSITE" id="PS50188"/>
    </source>
</evidence>
<dbReference type="PANTHER" id="PTHR12864">
    <property type="entry name" value="RAN BINDING PROTEIN 9-RELATED"/>
    <property type="match status" value="1"/>
</dbReference>
<dbReference type="InterPro" id="IPR024964">
    <property type="entry name" value="CTLH/CRA"/>
</dbReference>
<reference evidence="4 5" key="1">
    <citation type="journal article" date="2012" name="Science">
        <title>The Paleozoic origin of enzymatic lignin decomposition reconstructed from 31 fungal genomes.</title>
        <authorList>
            <person name="Floudas D."/>
            <person name="Binder M."/>
            <person name="Riley R."/>
            <person name="Barry K."/>
            <person name="Blanchette R.A."/>
            <person name="Henrissat B."/>
            <person name="Martinez A.T."/>
            <person name="Otillar R."/>
            <person name="Spatafora J.W."/>
            <person name="Yadav J.S."/>
            <person name="Aerts A."/>
            <person name="Benoit I."/>
            <person name="Boyd A."/>
            <person name="Carlson A."/>
            <person name="Copeland A."/>
            <person name="Coutinho P.M."/>
            <person name="de Vries R.P."/>
            <person name="Ferreira P."/>
            <person name="Findley K."/>
            <person name="Foster B."/>
            <person name="Gaskell J."/>
            <person name="Glotzer D."/>
            <person name="Gorecki P."/>
            <person name="Heitman J."/>
            <person name="Hesse C."/>
            <person name="Hori C."/>
            <person name="Igarashi K."/>
            <person name="Jurgens J.A."/>
            <person name="Kallen N."/>
            <person name="Kersten P."/>
            <person name="Kohler A."/>
            <person name="Kuees U."/>
            <person name="Kumar T.K.A."/>
            <person name="Kuo A."/>
            <person name="LaButti K."/>
            <person name="Larrondo L.F."/>
            <person name="Lindquist E."/>
            <person name="Ling A."/>
            <person name="Lombard V."/>
            <person name="Lucas S."/>
            <person name="Lundell T."/>
            <person name="Martin R."/>
            <person name="McLaughlin D.J."/>
            <person name="Morgenstern I."/>
            <person name="Morin E."/>
            <person name="Murat C."/>
            <person name="Nagy L.G."/>
            <person name="Nolan M."/>
            <person name="Ohm R.A."/>
            <person name="Patyshakuliyeva A."/>
            <person name="Rokas A."/>
            <person name="Ruiz-Duenas F.J."/>
            <person name="Sabat G."/>
            <person name="Salamov A."/>
            <person name="Samejima M."/>
            <person name="Schmutz J."/>
            <person name="Slot J.C."/>
            <person name="St John F."/>
            <person name="Stenlid J."/>
            <person name="Sun H."/>
            <person name="Sun S."/>
            <person name="Syed K."/>
            <person name="Tsang A."/>
            <person name="Wiebenga A."/>
            <person name="Young D."/>
            <person name="Pisabarro A."/>
            <person name="Eastwood D.C."/>
            <person name="Martin F."/>
            <person name="Cullen D."/>
            <person name="Grigoriev I.V."/>
            <person name="Hibbett D.S."/>
        </authorList>
    </citation>
    <scope>NUCLEOTIDE SEQUENCE [LARGE SCALE GENOMIC DNA]</scope>
    <source>
        <strain evidence="4 5">ATCC 11539</strain>
    </source>
</reference>
<dbReference type="PROSITE" id="PS50897">
    <property type="entry name" value="CTLH"/>
    <property type="match status" value="1"/>
</dbReference>
<organism evidence="4 5">
    <name type="scientific">Gloeophyllum trabeum (strain ATCC 11539 / FP-39264 / Madison 617)</name>
    <name type="common">Brown rot fungus</name>
    <dbReference type="NCBI Taxonomy" id="670483"/>
    <lineage>
        <taxon>Eukaryota</taxon>
        <taxon>Fungi</taxon>
        <taxon>Dikarya</taxon>
        <taxon>Basidiomycota</taxon>
        <taxon>Agaricomycotina</taxon>
        <taxon>Agaricomycetes</taxon>
        <taxon>Gloeophyllales</taxon>
        <taxon>Gloeophyllaceae</taxon>
        <taxon>Gloeophyllum</taxon>
    </lineage>
</organism>